<dbReference type="SFLD" id="SFLDG01129">
    <property type="entry name" value="C1.5:_HAD__Beta-PGM__Phosphata"/>
    <property type="match status" value="1"/>
</dbReference>
<reference evidence="2" key="1">
    <citation type="submission" date="2016-11" db="EMBL/GenBank/DDBJ databases">
        <authorList>
            <person name="Varghese N."/>
            <person name="Submissions S."/>
        </authorList>
    </citation>
    <scope>NUCLEOTIDE SEQUENCE [LARGE SCALE GENOMIC DNA]</scope>
    <source>
        <strain evidence="2">DSM 15807</strain>
    </source>
</reference>
<proteinExistence type="predicted"/>
<dbReference type="Pfam" id="PF13419">
    <property type="entry name" value="HAD_2"/>
    <property type="match status" value="1"/>
</dbReference>
<keyword evidence="1" id="KW-0378">Hydrolase</keyword>
<dbReference type="NCBIfam" id="TIGR01509">
    <property type="entry name" value="HAD-SF-IA-v3"/>
    <property type="match status" value="1"/>
</dbReference>
<dbReference type="SFLD" id="SFLDS00003">
    <property type="entry name" value="Haloacid_Dehalogenase"/>
    <property type="match status" value="1"/>
</dbReference>
<sequence>MHRIDNIVFDLGRVLINWDPYSYMIEKFKTEVADFLKKAVFDTDDWDLMDKGELTEEELWEKKLIKYPEYREYILHMKEKVVELLTPIEKNVKLIPVLKHKGFKLYILSNFSKVTFDKVYKKYDFFKYFDGMIISSHVGEIKPDEKIYKILIEKYNINPEISLYIDDKIENILTGQKVGFKTIHLEKPELLKAKLRAYINF</sequence>
<dbReference type="SUPFAM" id="SSF56784">
    <property type="entry name" value="HAD-like"/>
    <property type="match status" value="1"/>
</dbReference>
<accession>A0A1M5RRU6</accession>
<name>A0A1M5RRU6_9BACT</name>
<organism evidence="1 2">
    <name type="scientific">Thermosipho atlanticus DSM 15807</name>
    <dbReference type="NCBI Taxonomy" id="1123380"/>
    <lineage>
        <taxon>Bacteria</taxon>
        <taxon>Thermotogati</taxon>
        <taxon>Thermotogota</taxon>
        <taxon>Thermotogae</taxon>
        <taxon>Thermotogales</taxon>
        <taxon>Fervidobacteriaceae</taxon>
        <taxon>Thermosipho</taxon>
    </lineage>
</organism>
<gene>
    <name evidence="1" type="ORF">SAMN02745199_0586</name>
</gene>
<dbReference type="PANTHER" id="PTHR43611:SF3">
    <property type="entry name" value="FLAVIN MONONUCLEOTIDE HYDROLASE 1, CHLOROPLATIC"/>
    <property type="match status" value="1"/>
</dbReference>
<dbReference type="RefSeq" id="WP_073071996.1">
    <property type="nucleotide sequence ID" value="NZ_FQXN01000002.1"/>
</dbReference>
<dbReference type="InterPro" id="IPR023214">
    <property type="entry name" value="HAD_sf"/>
</dbReference>
<evidence type="ECO:0000313" key="1">
    <source>
        <dbReference type="EMBL" id="SHH29032.1"/>
    </source>
</evidence>
<dbReference type="PRINTS" id="PR00413">
    <property type="entry name" value="HADHALOGNASE"/>
</dbReference>
<dbReference type="CDD" id="cd02603">
    <property type="entry name" value="HAD_sEH-N_like"/>
    <property type="match status" value="1"/>
</dbReference>
<dbReference type="EMBL" id="FQXN01000002">
    <property type="protein sequence ID" value="SHH29032.1"/>
    <property type="molecule type" value="Genomic_DNA"/>
</dbReference>
<dbReference type="Proteomes" id="UP000242592">
    <property type="component" value="Unassembled WGS sequence"/>
</dbReference>
<dbReference type="OrthoDB" id="9797415at2"/>
<evidence type="ECO:0000313" key="2">
    <source>
        <dbReference type="Proteomes" id="UP000242592"/>
    </source>
</evidence>
<dbReference type="AlphaFoldDB" id="A0A1M5RRU6"/>
<dbReference type="InterPro" id="IPR006439">
    <property type="entry name" value="HAD-SF_hydro_IA"/>
</dbReference>
<dbReference type="Gene3D" id="1.10.150.240">
    <property type="entry name" value="Putative phosphatase, domain 2"/>
    <property type="match status" value="1"/>
</dbReference>
<dbReference type="Gene3D" id="3.40.50.1000">
    <property type="entry name" value="HAD superfamily/HAD-like"/>
    <property type="match status" value="1"/>
</dbReference>
<dbReference type="InterPro" id="IPR036412">
    <property type="entry name" value="HAD-like_sf"/>
</dbReference>
<dbReference type="STRING" id="1123380.SAMN02745199_0586"/>
<dbReference type="GO" id="GO:0016787">
    <property type="term" value="F:hydrolase activity"/>
    <property type="evidence" value="ECO:0007669"/>
    <property type="project" value="UniProtKB-KW"/>
</dbReference>
<dbReference type="InterPro" id="IPR023198">
    <property type="entry name" value="PGP-like_dom2"/>
</dbReference>
<dbReference type="PANTHER" id="PTHR43611">
    <property type="entry name" value="ALPHA-D-GLUCOSE 1-PHOSPHATE PHOSPHATASE"/>
    <property type="match status" value="1"/>
</dbReference>
<protein>
    <submittedName>
        <fullName evidence="1">Putative hydrolase of the HAD superfamily</fullName>
    </submittedName>
</protein>
<dbReference type="InterPro" id="IPR041492">
    <property type="entry name" value="HAD_2"/>
</dbReference>
<keyword evidence="2" id="KW-1185">Reference proteome</keyword>
<dbReference type="NCBIfam" id="TIGR01549">
    <property type="entry name" value="HAD-SF-IA-v1"/>
    <property type="match status" value="1"/>
</dbReference>